<accession>A0A6B4JJ59</accession>
<comment type="caution">
    <text evidence="1">The sequence shown here is derived from an EMBL/GenBank/DDBJ whole genome shotgun (WGS) entry which is preliminary data.</text>
</comment>
<dbReference type="Pfam" id="PF13443">
    <property type="entry name" value="HTH_26"/>
    <property type="match status" value="1"/>
</dbReference>
<evidence type="ECO:0000313" key="2">
    <source>
        <dbReference type="Proteomes" id="UP000486903"/>
    </source>
</evidence>
<dbReference type="SUPFAM" id="SSF47413">
    <property type="entry name" value="lambda repressor-like DNA-binding domains"/>
    <property type="match status" value="1"/>
</dbReference>
<dbReference type="EMBL" id="SXFB01000001">
    <property type="protein sequence ID" value="NFV24692.1"/>
    <property type="molecule type" value="Genomic_DNA"/>
</dbReference>
<dbReference type="SMART" id="SM00530">
    <property type="entry name" value="HTH_XRE"/>
    <property type="match status" value="1"/>
</dbReference>
<dbReference type="PROSITE" id="PS50943">
    <property type="entry name" value="HTH_CROC1"/>
    <property type="match status" value="1"/>
</dbReference>
<sequence length="69" mass="8155">MIKMKLHIKLAEKRITQKQLAEDTGVRLPTISGYCTDNFKMLSREHLNIFCKYFNCNISDLIEFVEDEE</sequence>
<protein>
    <submittedName>
        <fullName evidence="1">Helix-turn-helix transcriptional regulator</fullName>
    </submittedName>
</protein>
<dbReference type="AlphaFoldDB" id="A0A6B4JJ59"/>
<name>A0A6B4JJ59_CLOBO</name>
<dbReference type="GO" id="GO:0003677">
    <property type="term" value="F:DNA binding"/>
    <property type="evidence" value="ECO:0007669"/>
    <property type="project" value="InterPro"/>
</dbReference>
<dbReference type="RefSeq" id="WP_003371362.1">
    <property type="nucleotide sequence ID" value="NZ_JACBBA010000001.1"/>
</dbReference>
<evidence type="ECO:0000313" key="1">
    <source>
        <dbReference type="EMBL" id="NFV24692.1"/>
    </source>
</evidence>
<dbReference type="InterPro" id="IPR010982">
    <property type="entry name" value="Lambda_DNA-bd_dom_sf"/>
</dbReference>
<proteinExistence type="predicted"/>
<dbReference type="Gene3D" id="1.10.260.40">
    <property type="entry name" value="lambda repressor-like DNA-binding domains"/>
    <property type="match status" value="1"/>
</dbReference>
<gene>
    <name evidence="1" type="ORF">FDG31_00650</name>
</gene>
<dbReference type="CDD" id="cd00093">
    <property type="entry name" value="HTH_XRE"/>
    <property type="match status" value="1"/>
</dbReference>
<dbReference type="InterPro" id="IPR001387">
    <property type="entry name" value="Cro/C1-type_HTH"/>
</dbReference>
<organism evidence="1 2">
    <name type="scientific">Clostridium botulinum</name>
    <dbReference type="NCBI Taxonomy" id="1491"/>
    <lineage>
        <taxon>Bacteria</taxon>
        <taxon>Bacillati</taxon>
        <taxon>Bacillota</taxon>
        <taxon>Clostridia</taxon>
        <taxon>Eubacteriales</taxon>
        <taxon>Clostridiaceae</taxon>
        <taxon>Clostridium</taxon>
    </lineage>
</organism>
<dbReference type="Proteomes" id="UP000486903">
    <property type="component" value="Unassembled WGS sequence"/>
</dbReference>
<reference evidence="1 2" key="1">
    <citation type="submission" date="2019-04" db="EMBL/GenBank/DDBJ databases">
        <title>Genome sequencing of Clostridium botulinum Groups I-IV and Clostridium butyricum.</title>
        <authorList>
            <person name="Brunt J."/>
            <person name="Van Vliet A.H.M."/>
            <person name="Stringer S.C."/>
            <person name="Carter A.T."/>
            <person name="Peck M.W."/>
        </authorList>
    </citation>
    <scope>NUCLEOTIDE SEQUENCE [LARGE SCALE GENOMIC DNA]</scope>
    <source>
        <strain evidence="1 2">BL81</strain>
    </source>
</reference>